<dbReference type="InterPro" id="IPR052344">
    <property type="entry name" value="Transposase-related"/>
</dbReference>
<dbReference type="NCBIfam" id="NF033517">
    <property type="entry name" value="transpos_IS66"/>
    <property type="match status" value="1"/>
</dbReference>
<accession>A0A7W7KEF8</accession>
<evidence type="ECO:0008006" key="5">
    <source>
        <dbReference type="Google" id="ProtNLM"/>
    </source>
</evidence>
<evidence type="ECO:0000259" key="1">
    <source>
        <dbReference type="Pfam" id="PF03050"/>
    </source>
</evidence>
<dbReference type="EMBL" id="JACHLR010000043">
    <property type="protein sequence ID" value="MBB4861000.1"/>
    <property type="molecule type" value="Genomic_DNA"/>
</dbReference>
<dbReference type="Pfam" id="PF03050">
    <property type="entry name" value="DDE_Tnp_IS66"/>
    <property type="match status" value="1"/>
</dbReference>
<dbReference type="PANTHER" id="PTHR33678:SF1">
    <property type="entry name" value="BLL1576 PROTEIN"/>
    <property type="match status" value="1"/>
</dbReference>
<gene>
    <name evidence="3" type="ORF">HNO88_004346</name>
</gene>
<reference evidence="3 4" key="1">
    <citation type="submission" date="2020-08" db="EMBL/GenBank/DDBJ databases">
        <title>Functional genomics of gut bacteria from endangered species of beetles.</title>
        <authorList>
            <person name="Carlos-Shanley C."/>
        </authorList>
    </citation>
    <scope>NUCLEOTIDE SEQUENCE [LARGE SCALE GENOMIC DNA]</scope>
    <source>
        <strain evidence="3 4">S00245</strain>
    </source>
</reference>
<proteinExistence type="predicted"/>
<keyword evidence="4" id="KW-1185">Reference proteome</keyword>
<feature type="domain" description="Transposase IS66 central" evidence="1">
    <location>
        <begin position="2"/>
        <end position="208"/>
    </location>
</feature>
<evidence type="ECO:0000313" key="3">
    <source>
        <dbReference type="EMBL" id="MBB4861000.1"/>
    </source>
</evidence>
<sequence>MLAPGAGRTRTGRLWVYVRDERGHGGTASPAALFRYAPDRKGERPVAHLSGFVGHVHADGYAGFNKLYGNRIAEVACMAHVRRKFFDINAANGSAVAREALDRVAALYAVEDDIRGAPPERRRSERQARAGPLLQALRAWLEATLPKLSRKSDLAIAVRYALSRRHALGRYLDDGRLEIDNNAAERALRGVALGRKNWLFAGSDKGGERAAAIYSLIEIAKLNGIDLEAWPRDTINRMGDHPNHRIDELLPRDYRAA</sequence>
<name>A0A7W7KEF8_9SPHN</name>
<feature type="domain" description="Transposase IS66 C-terminal" evidence="2">
    <location>
        <begin position="215"/>
        <end position="251"/>
    </location>
</feature>
<evidence type="ECO:0000259" key="2">
    <source>
        <dbReference type="Pfam" id="PF13817"/>
    </source>
</evidence>
<dbReference type="PANTHER" id="PTHR33678">
    <property type="entry name" value="BLL1576 PROTEIN"/>
    <property type="match status" value="1"/>
</dbReference>
<dbReference type="InterPro" id="IPR039552">
    <property type="entry name" value="IS66_C"/>
</dbReference>
<dbReference type="Pfam" id="PF13817">
    <property type="entry name" value="DDE_Tnp_IS66_C"/>
    <property type="match status" value="1"/>
</dbReference>
<organism evidence="3 4">
    <name type="scientific">Novosphingobium chloroacetimidivorans</name>
    <dbReference type="NCBI Taxonomy" id="1428314"/>
    <lineage>
        <taxon>Bacteria</taxon>
        <taxon>Pseudomonadati</taxon>
        <taxon>Pseudomonadota</taxon>
        <taxon>Alphaproteobacteria</taxon>
        <taxon>Sphingomonadales</taxon>
        <taxon>Sphingomonadaceae</taxon>
        <taxon>Novosphingobium</taxon>
    </lineage>
</organism>
<dbReference type="AlphaFoldDB" id="A0A7W7KEF8"/>
<protein>
    <recommendedName>
        <fullName evidence="5">Transposase</fullName>
    </recommendedName>
</protein>
<dbReference type="InterPro" id="IPR004291">
    <property type="entry name" value="Transposase_IS66_central"/>
</dbReference>
<dbReference type="Proteomes" id="UP000555448">
    <property type="component" value="Unassembled WGS sequence"/>
</dbReference>
<evidence type="ECO:0000313" key="4">
    <source>
        <dbReference type="Proteomes" id="UP000555448"/>
    </source>
</evidence>
<comment type="caution">
    <text evidence="3">The sequence shown here is derived from an EMBL/GenBank/DDBJ whole genome shotgun (WGS) entry which is preliminary data.</text>
</comment>